<dbReference type="PANTHER" id="PTHR33608">
    <property type="entry name" value="BLL2464 PROTEIN"/>
    <property type="match status" value="1"/>
</dbReference>
<protein>
    <recommendedName>
        <fullName evidence="1">DUF58 domain-containing protein</fullName>
    </recommendedName>
</protein>
<dbReference type="RefSeq" id="WP_064515563.1">
    <property type="nucleotide sequence ID" value="NZ_LXEP01000026.1"/>
</dbReference>
<dbReference type="EMBL" id="LXEP01000026">
    <property type="protein sequence ID" value="OAT20035.1"/>
    <property type="molecule type" value="Genomic_DNA"/>
</dbReference>
<organism evidence="2 3">
    <name type="scientific">Buttiauxella gaviniae ATCC 51604</name>
    <dbReference type="NCBI Taxonomy" id="1354253"/>
    <lineage>
        <taxon>Bacteria</taxon>
        <taxon>Pseudomonadati</taxon>
        <taxon>Pseudomonadota</taxon>
        <taxon>Gammaproteobacteria</taxon>
        <taxon>Enterobacterales</taxon>
        <taxon>Enterobacteriaceae</taxon>
        <taxon>Buttiauxella</taxon>
    </lineage>
</organism>
<evidence type="ECO:0000313" key="3">
    <source>
        <dbReference type="Proteomes" id="UP000078504"/>
    </source>
</evidence>
<dbReference type="AlphaFoldDB" id="A0A1B7HWK1"/>
<reference evidence="2 3" key="1">
    <citation type="submission" date="2016-04" db="EMBL/GenBank/DDBJ databases">
        <title>ATOL: Assembling a taxonomically balanced genome-scale reconstruction of the evolutionary history of the Enterobacteriaceae.</title>
        <authorList>
            <person name="Plunkett G.III."/>
            <person name="Neeno-Eckwall E.C."/>
            <person name="Glasner J.D."/>
            <person name="Perna N.T."/>
        </authorList>
    </citation>
    <scope>NUCLEOTIDE SEQUENCE [LARGE SCALE GENOMIC DNA]</scope>
    <source>
        <strain evidence="2 3">ATCC 51604</strain>
    </source>
</reference>
<evidence type="ECO:0000313" key="2">
    <source>
        <dbReference type="EMBL" id="OAT20035.1"/>
    </source>
</evidence>
<gene>
    <name evidence="2" type="ORF">M977_02561</name>
</gene>
<dbReference type="Pfam" id="PF01882">
    <property type="entry name" value="DUF58"/>
    <property type="match status" value="1"/>
</dbReference>
<dbReference type="PANTHER" id="PTHR33608:SF12">
    <property type="entry name" value="DUF58 DOMAIN-CONTAINING PROTEIN"/>
    <property type="match status" value="1"/>
</dbReference>
<sequence>MDNALQVDRKTLMALAGEARLLSNPPGQIPPGALAGECVSRQQGRGLNFDSLRRYQPGDDVRLIDWQATARLRSPWIRLYNEERERPVFLIVDQRLDMFFATRGQTKSVAAAKIAALLAWRSWHDGDRLGSVIFSDTQYSLQKCRSPKSNLPAVLDDVLQYNQQLLERYPDETPASVTLTHVLQHAIQLIPSGSWVAVISDFHDLDAPSEALLAALRRRCEISAFVILDDLHLKLPEQGDLAASYQGREAAFSLSASLKDEIAQSTTSRLSGLQNRLTRLGIRVNQIVVAQDLLKQLQKGV</sequence>
<comment type="caution">
    <text evidence="2">The sequence shown here is derived from an EMBL/GenBank/DDBJ whole genome shotgun (WGS) entry which is preliminary data.</text>
</comment>
<feature type="domain" description="DUF58" evidence="1">
    <location>
        <begin position="52"/>
        <end position="244"/>
    </location>
</feature>
<name>A0A1B7HWK1_9ENTR</name>
<dbReference type="InterPro" id="IPR002881">
    <property type="entry name" value="DUF58"/>
</dbReference>
<proteinExistence type="predicted"/>
<evidence type="ECO:0000259" key="1">
    <source>
        <dbReference type="Pfam" id="PF01882"/>
    </source>
</evidence>
<dbReference type="Proteomes" id="UP000078504">
    <property type="component" value="Unassembled WGS sequence"/>
</dbReference>
<dbReference type="PATRIC" id="fig|1354253.4.peg.2606"/>
<accession>A0A1B7HWK1</accession>